<organism evidence="3 4">
    <name type="scientific">Candidozyma pseudohaemuli</name>
    <dbReference type="NCBI Taxonomy" id="418784"/>
    <lineage>
        <taxon>Eukaryota</taxon>
        <taxon>Fungi</taxon>
        <taxon>Dikarya</taxon>
        <taxon>Ascomycota</taxon>
        <taxon>Saccharomycotina</taxon>
        <taxon>Pichiomycetes</taxon>
        <taxon>Metschnikowiaceae</taxon>
        <taxon>Candidozyma</taxon>
    </lineage>
</organism>
<dbReference type="STRING" id="418784.A0A2P7YRF5"/>
<protein>
    <recommendedName>
        <fullName evidence="2">Globin domain-containing protein</fullName>
    </recommendedName>
</protein>
<feature type="compositionally biased region" description="Basic residues" evidence="1">
    <location>
        <begin position="597"/>
        <end position="606"/>
    </location>
</feature>
<keyword evidence="4" id="KW-1185">Reference proteome</keyword>
<feature type="region of interest" description="Disordered" evidence="1">
    <location>
        <begin position="160"/>
        <end position="364"/>
    </location>
</feature>
<dbReference type="Proteomes" id="UP000241107">
    <property type="component" value="Unassembled WGS sequence"/>
</dbReference>
<comment type="caution">
    <text evidence="3">The sequence shown here is derived from an EMBL/GenBank/DDBJ whole genome shotgun (WGS) entry which is preliminary data.</text>
</comment>
<dbReference type="GO" id="GO:0020037">
    <property type="term" value="F:heme binding"/>
    <property type="evidence" value="ECO:0007669"/>
    <property type="project" value="InterPro"/>
</dbReference>
<dbReference type="OrthoDB" id="4089230at2759"/>
<dbReference type="GeneID" id="36565869"/>
<dbReference type="InterPro" id="IPR009050">
    <property type="entry name" value="Globin-like_sf"/>
</dbReference>
<feature type="region of interest" description="Disordered" evidence="1">
    <location>
        <begin position="408"/>
        <end position="428"/>
    </location>
</feature>
<dbReference type="VEuPathDB" id="FungiDB:C7M61_002480"/>
<reference evidence="3 4" key="1">
    <citation type="submission" date="2018-03" db="EMBL/GenBank/DDBJ databases">
        <title>Candida pseudohaemulonii genome assembly and annotation.</title>
        <authorList>
            <person name="Munoz J.F."/>
            <person name="Gade L.G."/>
            <person name="Chow N.A."/>
            <person name="Litvintseva A.P."/>
            <person name="Loparev V.N."/>
            <person name="Cuomo C.A."/>
        </authorList>
    </citation>
    <scope>NUCLEOTIDE SEQUENCE [LARGE SCALE GENOMIC DNA]</scope>
    <source>
        <strain evidence="3 4">B12108</strain>
    </source>
</reference>
<feature type="compositionally biased region" description="Low complexity" evidence="1">
    <location>
        <begin position="585"/>
        <end position="594"/>
    </location>
</feature>
<dbReference type="RefSeq" id="XP_024713779.1">
    <property type="nucleotide sequence ID" value="XM_024857853.1"/>
</dbReference>
<sequence>MATLQLSTADRNKVRALWGDAMAAKDYKTEQVIHEMFSSLIEQSEDARDLFENKKVRAQQEKLFSEIMAFTMMYLHNITVLDECMNEFIKENPHIVRCGVRYLEPMGAVLIQYLRQTLGPQFHAGLETLWVQTYIYIANCILQNEELDVELLISQGAERSSASETELIEETAPLKVPARAPSRAAPETPKQVESPQPQEAAEPETPTFKSSPLPRLEEKAGSTIQINLQKEQYRGFRRSVTESPQDPVQVKVPATFVKQPATKVPQATKQTQKPKVKAPEAPFDPRAKRREEEPVLTPRSSRRDSAAQLQELGLGLDTDDFEVKSKTAPFDPRRSSHHRRTLSDLGASMEQEAQRLWSGSSCESPISDVEDEFDLAPHEEYSHKRLNQVFDSNSFGIKGLAPIAETEIDEETSDYDSSNKDGSSRTSSLSLHNLDYKSSISSGSGYSPDVAKNYAGFRNHNTKMSQLSDISFMQLLPAPSSTAFPMMHRSFGSTPSLSTRSMYTPGKRASMGFMRSSFVLKKEMEELGYNHPENVSLLNVSLTESAFPETREPLAPPSLAKLTSSRSVSSLPLQPPAQPFKKEAPAAPKTAPAANKKEKKEKKGFRAKLGSFFGTKEQKPKPTPAKILAPIHAPLPPSTKGTTKEVPPPVTHVAPNRKPSKAPTPSQPRFDARRSSVSSSAYEVSTINTTSRVSASDVRRQSKQPPVGYAALVYSRPVVNDNESVYSTDLTTSGFSFFKSKSKLRYESFDDQKRKKNKYNVKKVPYKTVYIKDFVR</sequence>
<name>A0A2P7YRF5_9ASCO</name>
<dbReference type="GO" id="GO:0071500">
    <property type="term" value="P:cellular response to nitrosative stress"/>
    <property type="evidence" value="ECO:0007669"/>
    <property type="project" value="TreeGrafter"/>
</dbReference>
<dbReference type="InterPro" id="IPR012292">
    <property type="entry name" value="Globin/Proto"/>
</dbReference>
<proteinExistence type="predicted"/>
<evidence type="ECO:0000256" key="1">
    <source>
        <dbReference type="SAM" id="MobiDB-lite"/>
    </source>
</evidence>
<evidence type="ECO:0000313" key="4">
    <source>
        <dbReference type="Proteomes" id="UP000241107"/>
    </source>
</evidence>
<evidence type="ECO:0000313" key="3">
    <source>
        <dbReference type="EMBL" id="PSK38547.1"/>
    </source>
</evidence>
<dbReference type="GO" id="GO:0019825">
    <property type="term" value="F:oxygen binding"/>
    <property type="evidence" value="ECO:0007669"/>
    <property type="project" value="InterPro"/>
</dbReference>
<evidence type="ECO:0000259" key="2">
    <source>
        <dbReference type="PROSITE" id="PS01033"/>
    </source>
</evidence>
<dbReference type="PROSITE" id="PS01033">
    <property type="entry name" value="GLOBIN"/>
    <property type="match status" value="1"/>
</dbReference>
<dbReference type="PANTHER" id="PTHR43396">
    <property type="entry name" value="FLAVOHEMOPROTEIN"/>
    <property type="match status" value="1"/>
</dbReference>
<feature type="compositionally biased region" description="Low complexity" evidence="1">
    <location>
        <begin position="193"/>
        <end position="207"/>
    </location>
</feature>
<feature type="compositionally biased region" description="Low complexity" evidence="1">
    <location>
        <begin position="675"/>
        <end position="685"/>
    </location>
</feature>
<feature type="region of interest" description="Disordered" evidence="1">
    <location>
        <begin position="565"/>
        <end position="704"/>
    </location>
</feature>
<dbReference type="Gene3D" id="1.10.490.10">
    <property type="entry name" value="Globins"/>
    <property type="match status" value="1"/>
</dbReference>
<dbReference type="CDD" id="cd01040">
    <property type="entry name" value="Mb-like"/>
    <property type="match status" value="1"/>
</dbReference>
<gene>
    <name evidence="3" type="ORF">C7M61_002480</name>
</gene>
<dbReference type="AlphaFoldDB" id="A0A2P7YRF5"/>
<dbReference type="GO" id="GO:0046210">
    <property type="term" value="P:nitric oxide catabolic process"/>
    <property type="evidence" value="ECO:0007669"/>
    <property type="project" value="TreeGrafter"/>
</dbReference>
<dbReference type="SUPFAM" id="SSF46458">
    <property type="entry name" value="Globin-like"/>
    <property type="match status" value="1"/>
</dbReference>
<dbReference type="InterPro" id="IPR044399">
    <property type="entry name" value="Mb-like_M"/>
</dbReference>
<accession>A0A2P7YRF5</accession>
<dbReference type="EMBL" id="PYFQ01000005">
    <property type="protein sequence ID" value="PSK38547.1"/>
    <property type="molecule type" value="Genomic_DNA"/>
</dbReference>
<feature type="domain" description="Globin" evidence="2">
    <location>
        <begin position="5"/>
        <end position="146"/>
    </location>
</feature>
<dbReference type="PANTHER" id="PTHR43396:SF6">
    <property type="entry name" value="ABL201WP"/>
    <property type="match status" value="1"/>
</dbReference>
<dbReference type="InterPro" id="IPR000971">
    <property type="entry name" value="Globin"/>
</dbReference>
<feature type="compositionally biased region" description="Basic and acidic residues" evidence="1">
    <location>
        <begin position="283"/>
        <end position="293"/>
    </location>
</feature>
<dbReference type="GO" id="GO:0071949">
    <property type="term" value="F:FAD binding"/>
    <property type="evidence" value="ECO:0007669"/>
    <property type="project" value="TreeGrafter"/>
</dbReference>
<dbReference type="GO" id="GO:0008941">
    <property type="term" value="F:nitric oxide dioxygenase NAD(P)H activity"/>
    <property type="evidence" value="ECO:0007669"/>
    <property type="project" value="TreeGrafter"/>
</dbReference>